<dbReference type="Pfam" id="PF00551">
    <property type="entry name" value="Formyl_trans_N"/>
    <property type="match status" value="1"/>
</dbReference>
<gene>
    <name evidence="6" type="ORF">BKD89_07400</name>
</gene>
<dbReference type="GeneID" id="41322279"/>
<evidence type="ECO:0000256" key="1">
    <source>
        <dbReference type="ARBA" id="ARBA00005054"/>
    </source>
</evidence>
<evidence type="ECO:0000313" key="7">
    <source>
        <dbReference type="Proteomes" id="UP000273278"/>
    </source>
</evidence>
<dbReference type="Gene3D" id="3.40.50.170">
    <property type="entry name" value="Formyl transferase, N-terminal domain"/>
    <property type="match status" value="1"/>
</dbReference>
<dbReference type="EMBL" id="CP017686">
    <property type="protein sequence ID" value="AYQ55616.1"/>
    <property type="molecule type" value="Genomic_DNA"/>
</dbReference>
<dbReference type="GO" id="GO:0004644">
    <property type="term" value="F:phosphoribosylglycinamide formyltransferase activity"/>
    <property type="evidence" value="ECO:0007669"/>
    <property type="project" value="UniProtKB-EC"/>
</dbReference>
<reference evidence="6 7" key="1">
    <citation type="submission" date="2016-10" db="EMBL/GenBank/DDBJ databases">
        <title>Complete genome of the TMA-utilizing, human hosted archaeon Methanomethylophilus alvus Gen. nov, sp. nov., strain Mx-05, derived from a pure culture.</title>
        <authorList>
            <person name="Brugere J.-F."/>
            <person name="Ben Hania W."/>
            <person name="Chaudhary P.P."/>
            <person name="Gaci N."/>
            <person name="Borrel G."/>
            <person name="Cao Van Tuat L."/>
            <person name="Fardeau M.-L."/>
            <person name="Harris H.M.B."/>
            <person name="O'Toole P.W."/>
            <person name="Ollivier B."/>
        </authorList>
    </citation>
    <scope>NUCLEOTIDE SEQUENCE [LARGE SCALE GENOMIC DNA]</scope>
    <source>
        <strain evidence="6 7">Mx-05</strain>
    </source>
</reference>
<organism evidence="6 7">
    <name type="scientific">Methanomethylophilus alvi</name>
    <dbReference type="NCBI Taxonomy" id="1291540"/>
    <lineage>
        <taxon>Archaea</taxon>
        <taxon>Methanobacteriati</taxon>
        <taxon>Thermoplasmatota</taxon>
        <taxon>Thermoplasmata</taxon>
        <taxon>Methanomassiliicoccales</taxon>
        <taxon>Methanomethylophilaceae</taxon>
        <taxon>Methanomethylophilus</taxon>
    </lineage>
</organism>
<dbReference type="RefSeq" id="WP_015505397.1">
    <property type="nucleotide sequence ID" value="NZ_CAYARL010000009.1"/>
</dbReference>
<dbReference type="GO" id="GO:0005737">
    <property type="term" value="C:cytoplasm"/>
    <property type="evidence" value="ECO:0007669"/>
    <property type="project" value="TreeGrafter"/>
</dbReference>
<evidence type="ECO:0000259" key="5">
    <source>
        <dbReference type="Pfam" id="PF00551"/>
    </source>
</evidence>
<name>A0A3G3IIF8_9ARCH</name>
<protein>
    <recommendedName>
        <fullName evidence="2">phosphoribosylglycinamide formyltransferase 1</fullName>
        <ecNumber evidence="2">2.1.2.2</ecNumber>
    </recommendedName>
</protein>
<proteinExistence type="predicted"/>
<keyword evidence="4" id="KW-0658">Purine biosynthesis</keyword>
<dbReference type="PANTHER" id="PTHR43369:SF2">
    <property type="entry name" value="PHOSPHORIBOSYLGLYCINAMIDE FORMYLTRANSFERASE"/>
    <property type="match status" value="1"/>
</dbReference>
<comment type="pathway">
    <text evidence="1">Purine metabolism; IMP biosynthesis via de novo pathway; N(2)-formyl-N(1)-(5-phospho-D-ribosyl)glycinamide from N(1)-(5-phospho-D-ribosyl)glycinamide (10-formyl THF route): step 1/1.</text>
</comment>
<evidence type="ECO:0000256" key="4">
    <source>
        <dbReference type="ARBA" id="ARBA00022755"/>
    </source>
</evidence>
<dbReference type="Proteomes" id="UP000273278">
    <property type="component" value="Chromosome"/>
</dbReference>
<evidence type="ECO:0000313" key="6">
    <source>
        <dbReference type="EMBL" id="AYQ55616.1"/>
    </source>
</evidence>
<sequence>MLKLGWFSTGRGPGSRNLLKAVMDEKEKGGLDIEVPFVFCNWDNTEVPNSRKEQRQMFFDMVEGYGIPLVTESWKKFMPELRKEDEAAWGSEYGKVLREKTQGYGMQLGILAGYMLWMDDETCDAYDMLNLHPALPTGPKGTWQEVIWQLIGEDAEDQGVMMHICTKEHDRGDALTYCRFPIRGGDYDALWAQMYEKLKTKDLEQIRAEEGEDEPLFRRIREDGAKRELPLIVETIRLFADGKVCIRDKRLWRDGKKLDGPYDLSKEVDGAI</sequence>
<dbReference type="GO" id="GO:0006189">
    <property type="term" value="P:'de novo' IMP biosynthetic process"/>
    <property type="evidence" value="ECO:0007669"/>
    <property type="project" value="TreeGrafter"/>
</dbReference>
<keyword evidence="3 6" id="KW-0808">Transferase</keyword>
<dbReference type="InterPro" id="IPR002376">
    <property type="entry name" value="Formyl_transf_N"/>
</dbReference>
<dbReference type="AlphaFoldDB" id="A0A3G3IIF8"/>
<evidence type="ECO:0000256" key="2">
    <source>
        <dbReference type="ARBA" id="ARBA00012254"/>
    </source>
</evidence>
<dbReference type="PANTHER" id="PTHR43369">
    <property type="entry name" value="PHOSPHORIBOSYLGLYCINAMIDE FORMYLTRANSFERASE"/>
    <property type="match status" value="1"/>
</dbReference>
<accession>A0A3G3IIF8</accession>
<feature type="domain" description="Formyl transferase N-terminal" evidence="5">
    <location>
        <begin position="15"/>
        <end position="185"/>
    </location>
</feature>
<evidence type="ECO:0000256" key="3">
    <source>
        <dbReference type="ARBA" id="ARBA00022679"/>
    </source>
</evidence>
<dbReference type="OMA" id="TWQEVIW"/>
<dbReference type="InterPro" id="IPR036477">
    <property type="entry name" value="Formyl_transf_N_sf"/>
</dbReference>
<dbReference type="SUPFAM" id="SSF53328">
    <property type="entry name" value="Formyltransferase"/>
    <property type="match status" value="1"/>
</dbReference>
<dbReference type="EC" id="2.1.2.2" evidence="2"/>